<comment type="caution">
    <text evidence="2">The sequence shown here is derived from an EMBL/GenBank/DDBJ whole genome shotgun (WGS) entry which is preliminary data.</text>
</comment>
<evidence type="ECO:0000313" key="3">
    <source>
        <dbReference type="Proteomes" id="UP001278500"/>
    </source>
</evidence>
<name>A0AAE0JCL3_9PEZI</name>
<sequence length="83" mass="8851">MARACGQQAVNAILADGTMPIESVPFSSSTSSPFLCRGALFTDNPSLLQCFTPDQKIPFEASSPSRTRGIRDSAERWGSVEGV</sequence>
<dbReference type="RefSeq" id="XP_062680502.1">
    <property type="nucleotide sequence ID" value="XM_062829696.1"/>
</dbReference>
<keyword evidence="3" id="KW-1185">Reference proteome</keyword>
<feature type="region of interest" description="Disordered" evidence="1">
    <location>
        <begin position="61"/>
        <end position="83"/>
    </location>
</feature>
<organism evidence="2 3">
    <name type="scientific">Neurospora tetraspora</name>
    <dbReference type="NCBI Taxonomy" id="94610"/>
    <lineage>
        <taxon>Eukaryota</taxon>
        <taxon>Fungi</taxon>
        <taxon>Dikarya</taxon>
        <taxon>Ascomycota</taxon>
        <taxon>Pezizomycotina</taxon>
        <taxon>Sordariomycetes</taxon>
        <taxon>Sordariomycetidae</taxon>
        <taxon>Sordariales</taxon>
        <taxon>Sordariaceae</taxon>
        <taxon>Neurospora</taxon>
    </lineage>
</organism>
<reference evidence="2" key="1">
    <citation type="journal article" date="2023" name="Mol. Phylogenet. Evol.">
        <title>Genome-scale phylogeny and comparative genomics of the fungal order Sordariales.</title>
        <authorList>
            <person name="Hensen N."/>
            <person name="Bonometti L."/>
            <person name="Westerberg I."/>
            <person name="Brannstrom I.O."/>
            <person name="Guillou S."/>
            <person name="Cros-Aarteil S."/>
            <person name="Calhoun S."/>
            <person name="Haridas S."/>
            <person name="Kuo A."/>
            <person name="Mondo S."/>
            <person name="Pangilinan J."/>
            <person name="Riley R."/>
            <person name="LaButti K."/>
            <person name="Andreopoulos B."/>
            <person name="Lipzen A."/>
            <person name="Chen C."/>
            <person name="Yan M."/>
            <person name="Daum C."/>
            <person name="Ng V."/>
            <person name="Clum A."/>
            <person name="Steindorff A."/>
            <person name="Ohm R.A."/>
            <person name="Martin F."/>
            <person name="Silar P."/>
            <person name="Natvig D.O."/>
            <person name="Lalanne C."/>
            <person name="Gautier V."/>
            <person name="Ament-Velasquez S.L."/>
            <person name="Kruys A."/>
            <person name="Hutchinson M.I."/>
            <person name="Powell A.J."/>
            <person name="Barry K."/>
            <person name="Miller A.N."/>
            <person name="Grigoriev I.V."/>
            <person name="Debuchy R."/>
            <person name="Gladieux P."/>
            <person name="Hiltunen Thoren M."/>
            <person name="Johannesson H."/>
        </authorList>
    </citation>
    <scope>NUCLEOTIDE SEQUENCE</scope>
    <source>
        <strain evidence="2">CBS 560.94</strain>
    </source>
</reference>
<evidence type="ECO:0000313" key="2">
    <source>
        <dbReference type="EMBL" id="KAK3342709.1"/>
    </source>
</evidence>
<evidence type="ECO:0000256" key="1">
    <source>
        <dbReference type="SAM" id="MobiDB-lite"/>
    </source>
</evidence>
<dbReference type="GeneID" id="87866850"/>
<dbReference type="EMBL" id="JAUEPP010000005">
    <property type="protein sequence ID" value="KAK3342709.1"/>
    <property type="molecule type" value="Genomic_DNA"/>
</dbReference>
<accession>A0AAE0JCL3</accession>
<protein>
    <submittedName>
        <fullName evidence="2">Uncharacterized protein</fullName>
    </submittedName>
</protein>
<reference evidence="2" key="2">
    <citation type="submission" date="2023-06" db="EMBL/GenBank/DDBJ databases">
        <authorList>
            <consortium name="Lawrence Berkeley National Laboratory"/>
            <person name="Haridas S."/>
            <person name="Hensen N."/>
            <person name="Bonometti L."/>
            <person name="Westerberg I."/>
            <person name="Brannstrom I.O."/>
            <person name="Guillou S."/>
            <person name="Cros-Aarteil S."/>
            <person name="Calhoun S."/>
            <person name="Kuo A."/>
            <person name="Mondo S."/>
            <person name="Pangilinan J."/>
            <person name="Riley R."/>
            <person name="Labutti K."/>
            <person name="Andreopoulos B."/>
            <person name="Lipzen A."/>
            <person name="Chen C."/>
            <person name="Yanf M."/>
            <person name="Daum C."/>
            <person name="Ng V."/>
            <person name="Clum A."/>
            <person name="Steindorff A."/>
            <person name="Ohm R."/>
            <person name="Martin F."/>
            <person name="Silar P."/>
            <person name="Natvig D."/>
            <person name="Lalanne C."/>
            <person name="Gautier V."/>
            <person name="Ament-Velasquez S.L."/>
            <person name="Kruys A."/>
            <person name="Hutchinson M.I."/>
            <person name="Powell A.J."/>
            <person name="Barry K."/>
            <person name="Miller A.N."/>
            <person name="Grigoriev I.V."/>
            <person name="Debuchy R."/>
            <person name="Gladieux P."/>
            <person name="Thoren M.H."/>
            <person name="Johannesson H."/>
        </authorList>
    </citation>
    <scope>NUCLEOTIDE SEQUENCE</scope>
    <source>
        <strain evidence="2">CBS 560.94</strain>
    </source>
</reference>
<proteinExistence type="predicted"/>
<dbReference type="AlphaFoldDB" id="A0AAE0JCL3"/>
<gene>
    <name evidence="2" type="ORF">B0H65DRAFT_549897</name>
</gene>
<dbReference type="Proteomes" id="UP001278500">
    <property type="component" value="Unassembled WGS sequence"/>
</dbReference>